<dbReference type="STRING" id="1123269.NX02_13530"/>
<dbReference type="PANTHER" id="PTHR42748">
    <property type="entry name" value="NITROGEN METABOLITE REPRESSION PROTEIN NMRA FAMILY MEMBER"/>
    <property type="match status" value="1"/>
</dbReference>
<dbReference type="InterPro" id="IPR008030">
    <property type="entry name" value="NmrA-like"/>
</dbReference>
<dbReference type="OrthoDB" id="9794300at2"/>
<keyword evidence="2" id="KW-0521">NADP</keyword>
<organism evidence="4 5">
    <name type="scientific">Sphingomonas sanxanigenens DSM 19645 = NX02</name>
    <dbReference type="NCBI Taxonomy" id="1123269"/>
    <lineage>
        <taxon>Bacteria</taxon>
        <taxon>Pseudomonadati</taxon>
        <taxon>Pseudomonadota</taxon>
        <taxon>Alphaproteobacteria</taxon>
        <taxon>Sphingomonadales</taxon>
        <taxon>Sphingomonadaceae</taxon>
        <taxon>Sphingomonas</taxon>
    </lineage>
</organism>
<dbReference type="Proteomes" id="UP000018851">
    <property type="component" value="Chromosome"/>
</dbReference>
<evidence type="ECO:0000259" key="3">
    <source>
        <dbReference type="Pfam" id="PF05368"/>
    </source>
</evidence>
<dbReference type="Pfam" id="PF05368">
    <property type="entry name" value="NmrA"/>
    <property type="match status" value="1"/>
</dbReference>
<evidence type="ECO:0000256" key="2">
    <source>
        <dbReference type="ARBA" id="ARBA00022857"/>
    </source>
</evidence>
<keyword evidence="5" id="KW-1185">Reference proteome</keyword>
<dbReference type="InterPro" id="IPR036291">
    <property type="entry name" value="NAD(P)-bd_dom_sf"/>
</dbReference>
<dbReference type="InterPro" id="IPR051164">
    <property type="entry name" value="NmrA-like_oxidored"/>
</dbReference>
<name>W0A901_9SPHN</name>
<evidence type="ECO:0000313" key="4">
    <source>
        <dbReference type="EMBL" id="AHE54399.1"/>
    </source>
</evidence>
<dbReference type="PATRIC" id="fig|1123269.5.peg.2635"/>
<evidence type="ECO:0000313" key="5">
    <source>
        <dbReference type="Proteomes" id="UP000018851"/>
    </source>
</evidence>
<dbReference type="RefSeq" id="WP_025292604.1">
    <property type="nucleotide sequence ID" value="NZ_CP006644.1"/>
</dbReference>
<dbReference type="eggNOG" id="COG0702">
    <property type="taxonomic scope" value="Bacteria"/>
</dbReference>
<dbReference type="AlphaFoldDB" id="W0A901"/>
<dbReference type="HOGENOM" id="CLU_007383_8_4_5"/>
<comment type="similarity">
    <text evidence="1">Belongs to the NmrA-type oxidoreductase family.</text>
</comment>
<reference evidence="4 5" key="1">
    <citation type="submission" date="2013-07" db="EMBL/GenBank/DDBJ databases">
        <title>Completed genome of Sphingomonas sanxanigenens NX02.</title>
        <authorList>
            <person name="Ma T."/>
            <person name="Huang H."/>
            <person name="Wu M."/>
            <person name="Li X."/>
            <person name="Li G."/>
        </authorList>
    </citation>
    <scope>NUCLEOTIDE SEQUENCE [LARGE SCALE GENOMIC DNA]</scope>
    <source>
        <strain evidence="4 5">NX02</strain>
    </source>
</reference>
<dbReference type="PANTHER" id="PTHR42748:SF7">
    <property type="entry name" value="NMRA LIKE REDOX SENSOR 1-RELATED"/>
    <property type="match status" value="1"/>
</dbReference>
<proteinExistence type="inferred from homology"/>
<dbReference type="Gene3D" id="3.90.25.10">
    <property type="entry name" value="UDP-galactose 4-epimerase, domain 1"/>
    <property type="match status" value="1"/>
</dbReference>
<dbReference type="Gene3D" id="3.40.50.720">
    <property type="entry name" value="NAD(P)-binding Rossmann-like Domain"/>
    <property type="match status" value="1"/>
</dbReference>
<accession>W0A901</accession>
<dbReference type="SUPFAM" id="SSF51735">
    <property type="entry name" value="NAD(P)-binding Rossmann-fold domains"/>
    <property type="match status" value="1"/>
</dbReference>
<sequence>MSHSNQPIVVFGATGQQGGSVAKALLKAGWPVIAVVREPASAKSAALRDAGVELVQGSYSDTDAIRTAMRGAYGVFSVQQSAPSGEVSDEEEVRAGIMIADLAVACGIAHLVYSSGGAVRETPTGMSHFDTKMRIEAHIRALPIRATIVRPAAFIDMLVMPGFGLDRGQFNFFMRPDQSMQLLAVEDIGKFVEPVFADPVRFGGQTFEIASDSVTGNELEALFSQAAGRPIVYARFADDVLKESAFLARLTALMDDGLLAGNADLATLQDINPAMMSVREWLAGAGREPFLKALEAAGSWDYDRG</sequence>
<protein>
    <recommendedName>
        <fullName evidence="3">NmrA-like domain-containing protein</fullName>
    </recommendedName>
</protein>
<evidence type="ECO:0000256" key="1">
    <source>
        <dbReference type="ARBA" id="ARBA00006328"/>
    </source>
</evidence>
<dbReference type="EMBL" id="CP006644">
    <property type="protein sequence ID" value="AHE54399.1"/>
    <property type="molecule type" value="Genomic_DNA"/>
</dbReference>
<gene>
    <name evidence="4" type="ORF">NX02_13530</name>
</gene>
<dbReference type="KEGG" id="ssan:NX02_13530"/>
<dbReference type="CDD" id="cd05251">
    <property type="entry name" value="NmrA_like_SDR_a"/>
    <property type="match status" value="1"/>
</dbReference>
<feature type="domain" description="NmrA-like" evidence="3">
    <location>
        <begin position="5"/>
        <end position="243"/>
    </location>
</feature>